<feature type="compositionally biased region" description="Low complexity" evidence="6">
    <location>
        <begin position="146"/>
        <end position="193"/>
    </location>
</feature>
<evidence type="ECO:0000256" key="1">
    <source>
        <dbReference type="ARBA" id="ARBA00008777"/>
    </source>
</evidence>
<keyword evidence="3 4" id="KW-0687">Ribonucleoprotein</keyword>
<reference evidence="7 8" key="1">
    <citation type="submission" date="2019-05" db="EMBL/GenBank/DDBJ databases">
        <title>Nakamurella sp. N5BH11, whole genome shotgun sequence.</title>
        <authorList>
            <person name="Tuo L."/>
        </authorList>
    </citation>
    <scope>NUCLEOTIDE SEQUENCE [LARGE SCALE GENOMIC DNA]</scope>
    <source>
        <strain evidence="7 8">N5BH11</strain>
    </source>
</reference>
<evidence type="ECO:0000256" key="4">
    <source>
        <dbReference type="HAMAP-Rule" id="MF_01368"/>
    </source>
</evidence>
<dbReference type="PANTHER" id="PTHR14413">
    <property type="entry name" value="RIBOSOMAL PROTEIN L17"/>
    <property type="match status" value="1"/>
</dbReference>
<gene>
    <name evidence="4" type="primary">rplQ</name>
    <name evidence="7" type="ORF">FDO65_14430</name>
</gene>
<protein>
    <recommendedName>
        <fullName evidence="4">Large ribosomal subunit protein bL17</fullName>
    </recommendedName>
</protein>
<comment type="subunit">
    <text evidence="4">Part of the 50S ribosomal subunit. Contacts protein L32.</text>
</comment>
<keyword evidence="2 4" id="KW-0689">Ribosomal protein</keyword>
<dbReference type="OrthoDB" id="9809073at2"/>
<dbReference type="Gene3D" id="3.90.1030.10">
    <property type="entry name" value="Ribosomal protein L17"/>
    <property type="match status" value="1"/>
</dbReference>
<name>A0A4U6QEW0_9ACTN</name>
<accession>A0A4U6QEW0</accession>
<dbReference type="Proteomes" id="UP000306985">
    <property type="component" value="Unassembled WGS sequence"/>
</dbReference>
<dbReference type="Pfam" id="PF01196">
    <property type="entry name" value="Ribosomal_L17"/>
    <property type="match status" value="1"/>
</dbReference>
<dbReference type="GO" id="GO:0006412">
    <property type="term" value="P:translation"/>
    <property type="evidence" value="ECO:0007669"/>
    <property type="project" value="UniProtKB-UniRule"/>
</dbReference>
<keyword evidence="8" id="KW-1185">Reference proteome</keyword>
<evidence type="ECO:0000256" key="2">
    <source>
        <dbReference type="ARBA" id="ARBA00022980"/>
    </source>
</evidence>
<dbReference type="GO" id="GO:0003735">
    <property type="term" value="F:structural constituent of ribosome"/>
    <property type="evidence" value="ECO:0007669"/>
    <property type="project" value="InterPro"/>
</dbReference>
<organism evidence="7 8">
    <name type="scientific">Nakamurella flava</name>
    <dbReference type="NCBI Taxonomy" id="2576308"/>
    <lineage>
        <taxon>Bacteria</taxon>
        <taxon>Bacillati</taxon>
        <taxon>Actinomycetota</taxon>
        <taxon>Actinomycetes</taxon>
        <taxon>Nakamurellales</taxon>
        <taxon>Nakamurellaceae</taxon>
        <taxon>Nakamurella</taxon>
    </lineage>
</organism>
<dbReference type="NCBIfam" id="TIGR00059">
    <property type="entry name" value="L17"/>
    <property type="match status" value="1"/>
</dbReference>
<feature type="region of interest" description="Disordered" evidence="6">
    <location>
        <begin position="146"/>
        <end position="223"/>
    </location>
</feature>
<dbReference type="SUPFAM" id="SSF64263">
    <property type="entry name" value="Prokaryotic ribosomal protein L17"/>
    <property type="match status" value="1"/>
</dbReference>
<dbReference type="HAMAP" id="MF_01368">
    <property type="entry name" value="Ribosomal_bL17"/>
    <property type="match status" value="1"/>
</dbReference>
<dbReference type="FunFam" id="3.90.1030.10:FF:000001">
    <property type="entry name" value="50S ribosomal protein L17"/>
    <property type="match status" value="1"/>
</dbReference>
<evidence type="ECO:0000256" key="3">
    <source>
        <dbReference type="ARBA" id="ARBA00023274"/>
    </source>
</evidence>
<dbReference type="InterPro" id="IPR047859">
    <property type="entry name" value="Ribosomal_bL17_CS"/>
</dbReference>
<evidence type="ECO:0000256" key="6">
    <source>
        <dbReference type="SAM" id="MobiDB-lite"/>
    </source>
</evidence>
<dbReference type="AlphaFoldDB" id="A0A4U6QEW0"/>
<dbReference type="EMBL" id="SZZH01000003">
    <property type="protein sequence ID" value="TKV58713.1"/>
    <property type="molecule type" value="Genomic_DNA"/>
</dbReference>
<proteinExistence type="inferred from homology"/>
<evidence type="ECO:0000256" key="5">
    <source>
        <dbReference type="RuleBase" id="RU000660"/>
    </source>
</evidence>
<dbReference type="InterPro" id="IPR036373">
    <property type="entry name" value="Ribosomal_bL17_sf"/>
</dbReference>
<dbReference type="GO" id="GO:0022625">
    <property type="term" value="C:cytosolic large ribosomal subunit"/>
    <property type="evidence" value="ECO:0007669"/>
    <property type="project" value="TreeGrafter"/>
</dbReference>
<evidence type="ECO:0000313" key="7">
    <source>
        <dbReference type="EMBL" id="TKV58713.1"/>
    </source>
</evidence>
<dbReference type="InterPro" id="IPR000456">
    <property type="entry name" value="Ribosomal_bL17"/>
</dbReference>
<dbReference type="PROSITE" id="PS01167">
    <property type="entry name" value="RIBOSOMAL_L17"/>
    <property type="match status" value="1"/>
</dbReference>
<evidence type="ECO:0000313" key="8">
    <source>
        <dbReference type="Proteomes" id="UP000306985"/>
    </source>
</evidence>
<dbReference type="PANTHER" id="PTHR14413:SF16">
    <property type="entry name" value="LARGE RIBOSOMAL SUBUNIT PROTEIN BL17M"/>
    <property type="match status" value="1"/>
</dbReference>
<sequence length="223" mass="22681">MPQPAKGPRLGGSPSHERLILANLATALFEHGRISTTETKAKRLRPYAEKLITTAKQDTLHARREILKTVRDKDVVHKLFAEIGPSFATRDGGYTRIIKTAPRKGDNAPMAIIELIGEETVSAAAGKVARRAAASGGDRSARVAASSGAAAAGTPADVVDPDADPASTSAQTAAAGAEAPAEGAPEAAAAPVEADADQDGSSTQALEASAEDPAEGADKSAKA</sequence>
<dbReference type="RefSeq" id="WP_137450372.1">
    <property type="nucleotide sequence ID" value="NZ_SZZH01000003.1"/>
</dbReference>
<comment type="caution">
    <text evidence="7">The sequence shown here is derived from an EMBL/GenBank/DDBJ whole genome shotgun (WGS) entry which is preliminary data.</text>
</comment>
<comment type="similarity">
    <text evidence="1 4 5">Belongs to the bacterial ribosomal protein bL17 family.</text>
</comment>